<reference evidence="3 4" key="1">
    <citation type="submission" date="2020-07" db="EMBL/GenBank/DDBJ databases">
        <title>Sequencing the genomes of 1000 actinobacteria strains.</title>
        <authorList>
            <person name="Klenk H.-P."/>
        </authorList>
    </citation>
    <scope>NUCLEOTIDE SEQUENCE [LARGE SCALE GENOMIC DNA]</scope>
    <source>
        <strain evidence="3 4">DSM 18448</strain>
    </source>
</reference>
<dbReference type="SUPFAM" id="SSF47413">
    <property type="entry name" value="lambda repressor-like DNA-binding domains"/>
    <property type="match status" value="1"/>
</dbReference>
<dbReference type="Gene3D" id="1.10.260.40">
    <property type="entry name" value="lambda repressor-like DNA-binding domains"/>
    <property type="match status" value="1"/>
</dbReference>
<gene>
    <name evidence="3" type="ORF">F4554_002157</name>
</gene>
<feature type="domain" description="HTH cro/C1-type" evidence="2">
    <location>
        <begin position="16"/>
        <end position="70"/>
    </location>
</feature>
<dbReference type="InterPro" id="IPR001387">
    <property type="entry name" value="Cro/C1-type_HTH"/>
</dbReference>
<dbReference type="EMBL" id="JACBZH010000001">
    <property type="protein sequence ID" value="NYH89519.1"/>
    <property type="molecule type" value="Genomic_DNA"/>
</dbReference>
<feature type="compositionally biased region" description="Basic and acidic residues" evidence="1">
    <location>
        <begin position="278"/>
        <end position="291"/>
    </location>
</feature>
<keyword evidence="4" id="KW-1185">Reference proteome</keyword>
<dbReference type="Proteomes" id="UP000579605">
    <property type="component" value="Unassembled WGS sequence"/>
</dbReference>
<organism evidence="3 4">
    <name type="scientific">Actinopolymorpha rutila</name>
    <dbReference type="NCBI Taxonomy" id="446787"/>
    <lineage>
        <taxon>Bacteria</taxon>
        <taxon>Bacillati</taxon>
        <taxon>Actinomycetota</taxon>
        <taxon>Actinomycetes</taxon>
        <taxon>Propionibacteriales</taxon>
        <taxon>Actinopolymorphaceae</taxon>
        <taxon>Actinopolymorpha</taxon>
    </lineage>
</organism>
<feature type="region of interest" description="Disordered" evidence="1">
    <location>
        <begin position="268"/>
        <end position="298"/>
    </location>
</feature>
<accession>A0A852ZIV9</accession>
<sequence>MTATATAPEETIGMLVKRWRERRRRSQLDLSLAAEMSARHLSYIETGRSNPSPAMIERICDELDVPLRERNRLHLAAGFAPVYRERPLTDLGAAQEAVRAVLAGMEPNPAVAVNVHWDLLAANEAMEAFLRDLPGELRRAPVNMLRATLHPDGLAAQIANLGQWRSHVVRRVRRQLERTDADGLSALLAELEAYGPPPPPDAPITTTDGTTADDLVVPLRMTTPYGDLALLYTATVFGSPRDVTLDEIAIETFFPADRATADVLRSLADLRTSGPPREAAHLPEPEQREAPTRAASRG</sequence>
<dbReference type="PROSITE" id="PS50943">
    <property type="entry name" value="HTH_CROC1"/>
    <property type="match status" value="1"/>
</dbReference>
<dbReference type="CDD" id="cd00093">
    <property type="entry name" value="HTH_XRE"/>
    <property type="match status" value="1"/>
</dbReference>
<evidence type="ECO:0000259" key="2">
    <source>
        <dbReference type="PROSITE" id="PS50943"/>
    </source>
</evidence>
<dbReference type="PANTHER" id="PTHR35010">
    <property type="entry name" value="BLL4672 PROTEIN-RELATED"/>
    <property type="match status" value="1"/>
</dbReference>
<comment type="caution">
    <text evidence="3">The sequence shown here is derived from an EMBL/GenBank/DDBJ whole genome shotgun (WGS) entry which is preliminary data.</text>
</comment>
<dbReference type="InterPro" id="IPR041413">
    <property type="entry name" value="MLTR_LBD"/>
</dbReference>
<dbReference type="PANTHER" id="PTHR35010:SF4">
    <property type="entry name" value="BLL5781 PROTEIN"/>
    <property type="match status" value="1"/>
</dbReference>
<evidence type="ECO:0000313" key="3">
    <source>
        <dbReference type="EMBL" id="NYH89519.1"/>
    </source>
</evidence>
<dbReference type="AlphaFoldDB" id="A0A852ZIV9"/>
<name>A0A852ZIV9_9ACTN</name>
<evidence type="ECO:0000256" key="1">
    <source>
        <dbReference type="SAM" id="MobiDB-lite"/>
    </source>
</evidence>
<dbReference type="GO" id="GO:0003677">
    <property type="term" value="F:DNA binding"/>
    <property type="evidence" value="ECO:0007669"/>
    <property type="project" value="InterPro"/>
</dbReference>
<dbReference type="SMART" id="SM00530">
    <property type="entry name" value="HTH_XRE"/>
    <property type="match status" value="1"/>
</dbReference>
<dbReference type="Pfam" id="PF13560">
    <property type="entry name" value="HTH_31"/>
    <property type="match status" value="1"/>
</dbReference>
<dbReference type="Pfam" id="PF17765">
    <property type="entry name" value="MLTR_LBD"/>
    <property type="match status" value="1"/>
</dbReference>
<proteinExistence type="predicted"/>
<protein>
    <submittedName>
        <fullName evidence="3">Transcriptional regulator with XRE-family HTH domain</fullName>
    </submittedName>
</protein>
<evidence type="ECO:0000313" key="4">
    <source>
        <dbReference type="Proteomes" id="UP000579605"/>
    </source>
</evidence>
<dbReference type="RefSeq" id="WP_179787233.1">
    <property type="nucleotide sequence ID" value="NZ_BAAARR010000008.1"/>
</dbReference>
<dbReference type="Gene3D" id="3.30.450.180">
    <property type="match status" value="1"/>
</dbReference>
<dbReference type="InterPro" id="IPR010982">
    <property type="entry name" value="Lambda_DNA-bd_dom_sf"/>
</dbReference>